<gene>
    <name evidence="2" type="ORF">GGR23_001120</name>
</gene>
<dbReference type="Pfam" id="PF13489">
    <property type="entry name" value="Methyltransf_23"/>
    <property type="match status" value="1"/>
</dbReference>
<protein>
    <submittedName>
        <fullName evidence="2">SAM-dependent methyltransferase</fullName>
    </submittedName>
</protein>
<dbReference type="Pfam" id="PF08484">
    <property type="entry name" value="Methyltransf_14"/>
    <property type="match status" value="1"/>
</dbReference>
<evidence type="ECO:0000313" key="2">
    <source>
        <dbReference type="EMBL" id="MBB4063943.1"/>
    </source>
</evidence>
<dbReference type="RefSeq" id="WP_183365168.1">
    <property type="nucleotide sequence ID" value="NZ_JACIEZ010000002.1"/>
</dbReference>
<keyword evidence="2" id="KW-0808">Transferase</keyword>
<proteinExistence type="predicted"/>
<dbReference type="Gene3D" id="3.40.50.720">
    <property type="entry name" value="NAD(P)-binding Rossmann-like Domain"/>
    <property type="match status" value="1"/>
</dbReference>
<feature type="domain" description="C-methyltransferase" evidence="1">
    <location>
        <begin position="284"/>
        <end position="367"/>
    </location>
</feature>
<reference evidence="2 3" key="1">
    <citation type="submission" date="2020-08" db="EMBL/GenBank/DDBJ databases">
        <title>Genomic Encyclopedia of Type Strains, Phase IV (KMG-IV): sequencing the most valuable type-strain genomes for metagenomic binning, comparative biology and taxonomic classification.</title>
        <authorList>
            <person name="Goeker M."/>
        </authorList>
    </citation>
    <scope>NUCLEOTIDE SEQUENCE [LARGE SCALE GENOMIC DNA]</scope>
    <source>
        <strain evidence="2 3">DSM 29853</strain>
    </source>
</reference>
<dbReference type="InterPro" id="IPR013691">
    <property type="entry name" value="MeTrfase_14"/>
</dbReference>
<sequence>MTNCPACDGTEHNVILTRSNVPVLQNVIVKTEEEARAFPVARLRICQCRNCDFVWNADFDADVIRYDSSYNNSVQASGVYRAHQSAMAEKILARPGTFNCVDIGCGEGEFLEELARSGRVGKAIGFDPAFKGHPGMHPAVSVRTHYFTEETARALPDDIHVVCSRHTIEHIPEPAPFIEAIAGYVRARNLPLYLETPDVDWILRNKAFEDFFYEHCSLFSPRSMTLLLKRYGLDCRVEAVYGGQYMWVEAWPAEEVKDVLPPAPADIPAHDGISEVLAYWENRLSDLRRDGPVAIWGGASKGVTFSLLVPGVDMAIDLNPAKQGCYMPVSATPILPPEEALARGVRSIVVMNPNYHAEIEARLNQLGWSGTLLGLQDRAA</sequence>
<organism evidence="2 3">
    <name type="scientific">Gellertiella hungarica</name>
    <dbReference type="NCBI Taxonomy" id="1572859"/>
    <lineage>
        <taxon>Bacteria</taxon>
        <taxon>Pseudomonadati</taxon>
        <taxon>Pseudomonadota</taxon>
        <taxon>Alphaproteobacteria</taxon>
        <taxon>Hyphomicrobiales</taxon>
        <taxon>Rhizobiaceae</taxon>
        <taxon>Gellertiella</taxon>
    </lineage>
</organism>
<evidence type="ECO:0000313" key="3">
    <source>
        <dbReference type="Proteomes" id="UP000528286"/>
    </source>
</evidence>
<accession>A0A7W6J3A7</accession>
<evidence type="ECO:0000259" key="1">
    <source>
        <dbReference type="Pfam" id="PF08484"/>
    </source>
</evidence>
<name>A0A7W6J3A7_9HYPH</name>
<dbReference type="SUPFAM" id="SSF53335">
    <property type="entry name" value="S-adenosyl-L-methionine-dependent methyltransferases"/>
    <property type="match status" value="1"/>
</dbReference>
<dbReference type="EMBL" id="JACIEZ010000002">
    <property type="protein sequence ID" value="MBB4063943.1"/>
    <property type="molecule type" value="Genomic_DNA"/>
</dbReference>
<comment type="caution">
    <text evidence="2">The sequence shown here is derived from an EMBL/GenBank/DDBJ whole genome shotgun (WGS) entry which is preliminary data.</text>
</comment>
<dbReference type="Gene3D" id="3.40.50.150">
    <property type="entry name" value="Vaccinia Virus protein VP39"/>
    <property type="match status" value="1"/>
</dbReference>
<dbReference type="Proteomes" id="UP000528286">
    <property type="component" value="Unassembled WGS sequence"/>
</dbReference>
<dbReference type="InterPro" id="IPR029063">
    <property type="entry name" value="SAM-dependent_MTases_sf"/>
</dbReference>
<keyword evidence="2" id="KW-0489">Methyltransferase</keyword>
<dbReference type="AlphaFoldDB" id="A0A7W6J3A7"/>
<keyword evidence="3" id="KW-1185">Reference proteome</keyword>
<dbReference type="GO" id="GO:0032259">
    <property type="term" value="P:methylation"/>
    <property type="evidence" value="ECO:0007669"/>
    <property type="project" value="UniProtKB-KW"/>
</dbReference>
<dbReference type="GO" id="GO:0008168">
    <property type="term" value="F:methyltransferase activity"/>
    <property type="evidence" value="ECO:0007669"/>
    <property type="project" value="UniProtKB-KW"/>
</dbReference>